<dbReference type="RefSeq" id="WP_184792222.1">
    <property type="nucleotide sequence ID" value="NZ_BONT01000051.1"/>
</dbReference>
<keyword evidence="3" id="KW-1185">Reference proteome</keyword>
<proteinExistence type="predicted"/>
<dbReference type="Pfam" id="PF15607">
    <property type="entry name" value="Ntox44"/>
    <property type="match status" value="1"/>
</dbReference>
<feature type="domain" description="Bacterial toxin 44" evidence="1">
    <location>
        <begin position="213"/>
        <end position="310"/>
    </location>
</feature>
<name>A0A841FZJ4_9ACTN</name>
<dbReference type="InterPro" id="IPR036689">
    <property type="entry name" value="ESAT-6-like_sf"/>
</dbReference>
<protein>
    <submittedName>
        <fullName evidence="2">Uncharacterized protein YukE</fullName>
    </submittedName>
</protein>
<evidence type="ECO:0000313" key="2">
    <source>
        <dbReference type="EMBL" id="MBB6039128.1"/>
    </source>
</evidence>
<comment type="caution">
    <text evidence="2">The sequence shown here is derived from an EMBL/GenBank/DDBJ whole genome shotgun (WGS) entry which is preliminary data.</text>
</comment>
<dbReference type="EMBL" id="JACHGT010000020">
    <property type="protein sequence ID" value="MBB6039128.1"/>
    <property type="molecule type" value="Genomic_DNA"/>
</dbReference>
<dbReference type="Proteomes" id="UP000548476">
    <property type="component" value="Unassembled WGS sequence"/>
</dbReference>
<reference evidence="2 3" key="1">
    <citation type="submission" date="2020-08" db="EMBL/GenBank/DDBJ databases">
        <title>Genomic Encyclopedia of Type Strains, Phase IV (KMG-IV): sequencing the most valuable type-strain genomes for metagenomic binning, comparative biology and taxonomic classification.</title>
        <authorList>
            <person name="Goeker M."/>
        </authorList>
    </citation>
    <scope>NUCLEOTIDE SEQUENCE [LARGE SCALE GENOMIC DNA]</scope>
    <source>
        <strain evidence="2 3">YIM 65646</strain>
    </source>
</reference>
<gene>
    <name evidence="2" type="ORF">HNR73_007019</name>
</gene>
<evidence type="ECO:0000259" key="1">
    <source>
        <dbReference type="Pfam" id="PF15607"/>
    </source>
</evidence>
<dbReference type="AlphaFoldDB" id="A0A841FZJ4"/>
<dbReference type="SUPFAM" id="SSF140453">
    <property type="entry name" value="EsxAB dimer-like"/>
    <property type="match status" value="1"/>
</dbReference>
<sequence length="358" mass="39099">MVTWSQLRGVDVGGIDERAAVAQKLSAEIRGYTDHIESAHKGVPAAWEGEDADAAATAIANRANDYNQAAHAYRMTASALSSFTTTIRHAQRLADEGEHWAAKAGYRVDDAGTLIPVRPVPFGSGMLGMARGAVRQALDLARQADSRLASELAAIVLPSAPGQVRPSTMSPTQFDEIAAYIADEMKRNAQSPEAADIRHWNTAVIPVVAKAKFWDMVATGHPWDHKWQIAQKWGMDTGNLNSLYTWVDEKNANLRYDVWSNVHYGYVGRHAGFGEQTLLDSANATWLPGTGGQLDAADDVAIRIGYDLYNRYPPDQITPDVVKRSIMDAWPRFEAATASQRLANEAAGKDPGRFLVIE</sequence>
<dbReference type="InterPro" id="IPR028946">
    <property type="entry name" value="Ntox44"/>
</dbReference>
<organism evidence="2 3">
    <name type="scientific">Phytomonospora endophytica</name>
    <dbReference type="NCBI Taxonomy" id="714109"/>
    <lineage>
        <taxon>Bacteria</taxon>
        <taxon>Bacillati</taxon>
        <taxon>Actinomycetota</taxon>
        <taxon>Actinomycetes</taxon>
        <taxon>Micromonosporales</taxon>
        <taxon>Micromonosporaceae</taxon>
        <taxon>Phytomonospora</taxon>
    </lineage>
</organism>
<evidence type="ECO:0000313" key="3">
    <source>
        <dbReference type="Proteomes" id="UP000548476"/>
    </source>
</evidence>
<accession>A0A841FZJ4</accession>